<evidence type="ECO:0000256" key="3">
    <source>
        <dbReference type="ARBA" id="ARBA00004173"/>
    </source>
</evidence>
<dbReference type="NCBIfam" id="TIGR00204">
    <property type="entry name" value="dxs"/>
    <property type="match status" value="1"/>
</dbReference>
<dbReference type="InterPro" id="IPR049557">
    <property type="entry name" value="Transketolase_CS"/>
</dbReference>
<keyword evidence="8" id="KW-0808">Transferase</keyword>
<feature type="domain" description="Transketolase-like pyrimidine-binding" evidence="15">
    <location>
        <begin position="383"/>
        <end position="547"/>
    </location>
</feature>
<dbReference type="InterPro" id="IPR005475">
    <property type="entry name" value="Transketolase-like_Pyr-bd"/>
</dbReference>
<evidence type="ECO:0000259" key="15">
    <source>
        <dbReference type="SMART" id="SM00861"/>
    </source>
</evidence>
<dbReference type="GO" id="GO:0046872">
    <property type="term" value="F:metal ion binding"/>
    <property type="evidence" value="ECO:0007669"/>
    <property type="project" value="UniProtKB-KW"/>
</dbReference>
<dbReference type="GO" id="GO:0005840">
    <property type="term" value="C:ribosome"/>
    <property type="evidence" value="ECO:0007669"/>
    <property type="project" value="InterPro"/>
</dbReference>
<comment type="similarity">
    <text evidence="5">Belongs to the transketolase family. DXPS subfamily.</text>
</comment>
<dbReference type="Pfam" id="PF00348">
    <property type="entry name" value="polyprenyl_synt"/>
    <property type="match status" value="2"/>
</dbReference>
<comment type="subcellular location">
    <subcellularLocation>
        <location evidence="3">Mitochondrion</location>
    </subcellularLocation>
</comment>
<dbReference type="EC" id="2.2.1.7" evidence="7"/>
<dbReference type="PROSITE" id="PS00801">
    <property type="entry name" value="TRANSKETOLASE_1"/>
    <property type="match status" value="1"/>
</dbReference>
<comment type="cofactor">
    <cofactor evidence="1">
        <name>Mg(2+)</name>
        <dbReference type="ChEBI" id="CHEBI:18420"/>
    </cofactor>
</comment>
<dbReference type="PANTHER" id="PTHR43322">
    <property type="entry name" value="1-D-DEOXYXYLULOSE 5-PHOSPHATE SYNTHASE-RELATED"/>
    <property type="match status" value="1"/>
</dbReference>
<dbReference type="Pfam" id="PF02779">
    <property type="entry name" value="Transket_pyr"/>
    <property type="match status" value="1"/>
</dbReference>
<keyword evidence="12" id="KW-0786">Thiamine pyrophosphate</keyword>
<protein>
    <recommendedName>
        <fullName evidence="7">1-deoxy-D-xylulose-5-phosphate synthase</fullName>
        <ecNumber evidence="7">2.2.1.7</ecNumber>
    </recommendedName>
</protein>
<dbReference type="AlphaFoldDB" id="A0A1I7YJG3"/>
<keyword evidence="11" id="KW-0784">Thiamine biosynthesis</keyword>
<dbReference type="SMART" id="SM00861">
    <property type="entry name" value="Transket_pyr"/>
    <property type="match status" value="1"/>
</dbReference>
<dbReference type="GO" id="GO:0005739">
    <property type="term" value="C:mitochondrion"/>
    <property type="evidence" value="ECO:0007669"/>
    <property type="project" value="UniProtKB-SubCell"/>
</dbReference>
<dbReference type="Gene3D" id="3.10.270.10">
    <property type="entry name" value="Urate Oxidase"/>
    <property type="match status" value="1"/>
</dbReference>
<evidence type="ECO:0000256" key="4">
    <source>
        <dbReference type="ARBA" id="ARBA00004980"/>
    </source>
</evidence>
<dbReference type="FunFam" id="3.40.50.920:FF:000002">
    <property type="entry name" value="1-deoxy-D-xylulose-5-phosphate synthase"/>
    <property type="match status" value="1"/>
</dbReference>
<dbReference type="SUPFAM" id="SSF54995">
    <property type="entry name" value="Ribosomal protein S6"/>
    <property type="match status" value="1"/>
</dbReference>
<dbReference type="GO" id="GO:0006412">
    <property type="term" value="P:translation"/>
    <property type="evidence" value="ECO:0007669"/>
    <property type="project" value="InterPro"/>
</dbReference>
<dbReference type="FunFam" id="3.40.50.970:FF:000005">
    <property type="entry name" value="1-deoxy-D-xylulose-5-phosphate synthase"/>
    <property type="match status" value="1"/>
</dbReference>
<keyword evidence="16" id="KW-1185">Reference proteome</keyword>
<evidence type="ECO:0000256" key="14">
    <source>
        <dbReference type="ARBA" id="ARBA00023229"/>
    </source>
</evidence>
<evidence type="ECO:0000256" key="10">
    <source>
        <dbReference type="ARBA" id="ARBA00022842"/>
    </source>
</evidence>
<dbReference type="CDD" id="cd02007">
    <property type="entry name" value="TPP_DXS"/>
    <property type="match status" value="1"/>
</dbReference>
<comment type="cofactor">
    <cofactor evidence="2">
        <name>thiamine diphosphate</name>
        <dbReference type="ChEBI" id="CHEBI:58937"/>
    </cofactor>
</comment>
<dbReference type="WBParaSite" id="L893_g16732.t1">
    <property type="protein sequence ID" value="L893_g16732.t1"/>
    <property type="gene ID" value="L893_g16732"/>
</dbReference>
<dbReference type="InterPro" id="IPR000092">
    <property type="entry name" value="Polyprenyl_synt"/>
</dbReference>
<dbReference type="InterPro" id="IPR033248">
    <property type="entry name" value="Transketolase_C"/>
</dbReference>
<comment type="pathway">
    <text evidence="4">Metabolic intermediate biosynthesis; 1-deoxy-D-xylulose 5-phosphate biosynthesis; 1-deoxy-D-xylulose 5-phosphate from D-glyceraldehyde 3-phosphate and pyruvate: step 1/1.</text>
</comment>
<dbReference type="Gene3D" id="3.40.50.970">
    <property type="match status" value="2"/>
</dbReference>
<dbReference type="GO" id="GO:0003934">
    <property type="term" value="F:GTP cyclohydrolase I activity"/>
    <property type="evidence" value="ECO:0007669"/>
    <property type="project" value="InterPro"/>
</dbReference>
<dbReference type="Pfam" id="PF02780">
    <property type="entry name" value="Transketolase_C"/>
    <property type="match status" value="1"/>
</dbReference>
<evidence type="ECO:0000313" key="17">
    <source>
        <dbReference type="WBParaSite" id="L893_g16732.t1"/>
    </source>
</evidence>
<dbReference type="GO" id="GO:0016114">
    <property type="term" value="P:terpenoid biosynthetic process"/>
    <property type="evidence" value="ECO:0007669"/>
    <property type="project" value="InterPro"/>
</dbReference>
<dbReference type="InterPro" id="IPR009014">
    <property type="entry name" value="Transketo_C/PFOR_II"/>
</dbReference>
<keyword evidence="10" id="KW-0460">Magnesium</keyword>
<keyword evidence="13" id="KW-0496">Mitochondrion</keyword>
<dbReference type="InterPro" id="IPR014717">
    <property type="entry name" value="Transl_elong_EF1B/ribsomal_bS6"/>
</dbReference>
<dbReference type="SUPFAM" id="SSF52922">
    <property type="entry name" value="TK C-terminal domain-like"/>
    <property type="match status" value="1"/>
</dbReference>
<keyword evidence="14" id="KW-0414">Isoprene biosynthesis</keyword>
<comment type="subunit">
    <text evidence="6">Homodimer.</text>
</comment>
<organism evidence="16 17">
    <name type="scientific">Steinernema glaseri</name>
    <dbReference type="NCBI Taxonomy" id="37863"/>
    <lineage>
        <taxon>Eukaryota</taxon>
        <taxon>Metazoa</taxon>
        <taxon>Ecdysozoa</taxon>
        <taxon>Nematoda</taxon>
        <taxon>Chromadorea</taxon>
        <taxon>Rhabditida</taxon>
        <taxon>Tylenchina</taxon>
        <taxon>Panagrolaimomorpha</taxon>
        <taxon>Strongyloidoidea</taxon>
        <taxon>Steinernematidae</taxon>
        <taxon>Steinernema</taxon>
    </lineage>
</organism>
<evidence type="ECO:0000313" key="16">
    <source>
        <dbReference type="Proteomes" id="UP000095287"/>
    </source>
</evidence>
<evidence type="ECO:0000256" key="5">
    <source>
        <dbReference type="ARBA" id="ARBA00011081"/>
    </source>
</evidence>
<dbReference type="GO" id="GO:0042811">
    <property type="term" value="P:pheromone biosynthetic process"/>
    <property type="evidence" value="ECO:0007669"/>
    <property type="project" value="UniProtKB-ARBA"/>
</dbReference>
<accession>A0A1I7YJG3</accession>
<keyword evidence="9" id="KW-0479">Metal-binding</keyword>
<dbReference type="InterPro" id="IPR008949">
    <property type="entry name" value="Isoprenoid_synthase_dom_sf"/>
</dbReference>
<evidence type="ECO:0000256" key="9">
    <source>
        <dbReference type="ARBA" id="ARBA00022723"/>
    </source>
</evidence>
<evidence type="ECO:0000256" key="6">
    <source>
        <dbReference type="ARBA" id="ARBA00011738"/>
    </source>
</evidence>
<dbReference type="GO" id="GO:0005829">
    <property type="term" value="C:cytosol"/>
    <property type="evidence" value="ECO:0007669"/>
    <property type="project" value="TreeGrafter"/>
</dbReference>
<dbReference type="UniPathway" id="UPA00064">
    <property type="reaction ID" value="UER00091"/>
</dbReference>
<evidence type="ECO:0000256" key="11">
    <source>
        <dbReference type="ARBA" id="ARBA00022977"/>
    </source>
</evidence>
<dbReference type="PANTHER" id="PTHR43322:SF5">
    <property type="entry name" value="1-DEOXY-D-XYLULOSE-5-PHOSPHATE SYNTHASE, CHLOROPLASTIC"/>
    <property type="match status" value="1"/>
</dbReference>
<dbReference type="PROSITE" id="PS00802">
    <property type="entry name" value="TRANSKETOLASE_2"/>
    <property type="match status" value="1"/>
</dbReference>
<dbReference type="SUPFAM" id="SSF52518">
    <property type="entry name" value="Thiamin diphosphate-binding fold (THDP-binding)"/>
    <property type="match status" value="2"/>
</dbReference>
<evidence type="ECO:0000256" key="7">
    <source>
        <dbReference type="ARBA" id="ARBA00013150"/>
    </source>
</evidence>
<dbReference type="InterPro" id="IPR003801">
    <property type="entry name" value="GTP_cyclohydrolase_FolE2/MptA"/>
</dbReference>
<dbReference type="InterPro" id="IPR035980">
    <property type="entry name" value="Ribosomal_bS6_sf"/>
</dbReference>
<dbReference type="CDD" id="cd07033">
    <property type="entry name" value="TPP_PYR_DXS_TK_like"/>
    <property type="match status" value="1"/>
</dbReference>
<dbReference type="GO" id="GO:0009228">
    <property type="term" value="P:thiamine biosynthetic process"/>
    <property type="evidence" value="ECO:0007669"/>
    <property type="project" value="UniProtKB-KW"/>
</dbReference>
<evidence type="ECO:0000256" key="1">
    <source>
        <dbReference type="ARBA" id="ARBA00001946"/>
    </source>
</evidence>
<dbReference type="GO" id="GO:0004659">
    <property type="term" value="F:prenyltransferase activity"/>
    <property type="evidence" value="ECO:0007669"/>
    <property type="project" value="InterPro"/>
</dbReference>
<evidence type="ECO:0000256" key="2">
    <source>
        <dbReference type="ARBA" id="ARBA00001964"/>
    </source>
</evidence>
<dbReference type="HAMAP" id="MF_00315">
    <property type="entry name" value="DXP_synth"/>
    <property type="match status" value="1"/>
</dbReference>
<dbReference type="SUPFAM" id="SSF48576">
    <property type="entry name" value="Terpenoid synthases"/>
    <property type="match status" value="1"/>
</dbReference>
<name>A0A1I7YJG3_9BILA</name>
<evidence type="ECO:0000256" key="13">
    <source>
        <dbReference type="ARBA" id="ARBA00023128"/>
    </source>
</evidence>
<evidence type="ECO:0000256" key="8">
    <source>
        <dbReference type="ARBA" id="ARBA00022679"/>
    </source>
</evidence>
<evidence type="ECO:0000256" key="12">
    <source>
        <dbReference type="ARBA" id="ARBA00023052"/>
    </source>
</evidence>
<reference evidence="17" key="1">
    <citation type="submission" date="2016-11" db="UniProtKB">
        <authorList>
            <consortium name="WormBaseParasite"/>
        </authorList>
    </citation>
    <scope>IDENTIFICATION</scope>
</reference>
<dbReference type="Pfam" id="PF02649">
    <property type="entry name" value="GCHY-1"/>
    <property type="match status" value="1"/>
</dbReference>
<dbReference type="Gene3D" id="3.30.70.60">
    <property type="match status" value="1"/>
</dbReference>
<dbReference type="Pfam" id="PF13292">
    <property type="entry name" value="DXP_synthase_N"/>
    <property type="match status" value="1"/>
</dbReference>
<dbReference type="Gene3D" id="3.40.50.920">
    <property type="match status" value="1"/>
</dbReference>
<dbReference type="Gene3D" id="1.10.600.10">
    <property type="entry name" value="Farnesyl Diphosphate Synthase"/>
    <property type="match status" value="2"/>
</dbReference>
<dbReference type="GO" id="GO:0008661">
    <property type="term" value="F:1-deoxy-D-xylulose-5-phosphate synthase activity"/>
    <property type="evidence" value="ECO:0007669"/>
    <property type="project" value="UniProtKB-EC"/>
</dbReference>
<dbReference type="InterPro" id="IPR029061">
    <property type="entry name" value="THDP-binding"/>
</dbReference>
<proteinExistence type="inferred from homology"/>
<dbReference type="GO" id="GO:0003735">
    <property type="term" value="F:structural constituent of ribosome"/>
    <property type="evidence" value="ECO:0007669"/>
    <property type="project" value="InterPro"/>
</dbReference>
<dbReference type="InterPro" id="IPR005477">
    <property type="entry name" value="Dxylulose-5-P_synthase"/>
</dbReference>
<sequence>MDDDKLRRGRPTTHVQFDEACAMLAGDALQPLAFELLAQMPIAPALIVQAITQLAQAAGSAGMAGGQAIDCESVVDDILDVTADTATLGKTAGKDAADNKPTYVSILGMDGSRELLGALNEQAQLALRPLGPAAARLTQLADYISPADLRQLDQRDLPELARQLREFVLQSVSKTGGHLSSNLGTVELTTALHYVFETPHDRIVWDVGHQSYPHKILTGRRDQMGSLRQQDGISGFPKRSESEYDDFGTAHSSTSISAVLGMAVASRNAGIERQHIAVIGDGAMTAGMAFEALNNAGVTPDVNVLVVLNDNDMSISPPVGALNHYLARLMSGRFYAAAKNFLHVVTRKGQGYKLAEADPVLYHGPGKFDPSVGLVTPTTKPRPTFTQIFGQWLCDMARQDERLYGITPAMREGSGMVEFEQQFPRRYFDVGIAEQHAVTFAGGLACEGQKPVVAIYSTFLQRGYDQLIHDVALQNLDVTFALDRAGIVGADGATHAGNYDIAFLRCIPNMVVATPSDENETRLLLTCCYQHPGPSSVRYPRGAGIGAAVDQELHTVPLGKANLRRQGKSLAILAFGPVLHEALKAAEVLDATVVDMRFVKPMDEALLQELAQSHQAFVTVEEGCLMGGAGSAVLEFVSRDALVMPVLQLGYPDEFIDHGDQKKIAQDLGLDAAGIERSIRERFSSLLEALSNLACDKLSESPLVMPDVQSSMDTRRVAIQRVGVRGVRHPMMLDLQGQAVPTVAQWELTVALPPEEKGTHMSRFVALLEEYRRQAMTPAGFVQMAQAMLPLLNAGRGDMTATFPVFLEKVAPVSGVASLMDYTVSWTARVGVDAQPEFELSVLVPVTSLCPCSKAISEYGAHNQRSHVTVQAVFTDPAALDLPTLIKSVEEQASCQLWGLLKRTDEKYVTEYAYDNPKFVEDLKLVKAHYVCLNIECGQSTLDELEHSFRYNDAILRYLVAGTKKAPEGASVMMKSVEREEARKASTEASAPAAAEAEAQAEEFDASGAACAAISASLSGTRLCYGLTGLARSSRSVQHLASH</sequence>
<dbReference type="Proteomes" id="UP000095287">
    <property type="component" value="Unplaced"/>
</dbReference>
<dbReference type="GO" id="GO:0019843">
    <property type="term" value="F:rRNA binding"/>
    <property type="evidence" value="ECO:0007669"/>
    <property type="project" value="InterPro"/>
</dbReference>
<dbReference type="InterPro" id="IPR020826">
    <property type="entry name" value="Transketolase_BS"/>
</dbReference>